<feature type="compositionally biased region" description="Basic residues" evidence="1">
    <location>
        <begin position="224"/>
        <end position="235"/>
    </location>
</feature>
<gene>
    <name evidence="2" type="ORF">sscle_02g012730</name>
</gene>
<organism evidence="2 3">
    <name type="scientific">Sclerotinia sclerotiorum (strain ATCC 18683 / 1980 / Ss-1)</name>
    <name type="common">White mold</name>
    <name type="synonym">Whetzelinia sclerotiorum</name>
    <dbReference type="NCBI Taxonomy" id="665079"/>
    <lineage>
        <taxon>Eukaryota</taxon>
        <taxon>Fungi</taxon>
        <taxon>Dikarya</taxon>
        <taxon>Ascomycota</taxon>
        <taxon>Pezizomycotina</taxon>
        <taxon>Leotiomycetes</taxon>
        <taxon>Helotiales</taxon>
        <taxon>Sclerotiniaceae</taxon>
        <taxon>Sclerotinia</taxon>
    </lineage>
</organism>
<proteinExistence type="predicted"/>
<name>A0A1D9PW29_SCLS1</name>
<feature type="region of interest" description="Disordered" evidence="1">
    <location>
        <begin position="214"/>
        <end position="236"/>
    </location>
</feature>
<feature type="region of interest" description="Disordered" evidence="1">
    <location>
        <begin position="119"/>
        <end position="146"/>
    </location>
</feature>
<dbReference type="AlphaFoldDB" id="A0A1D9PW29"/>
<dbReference type="OrthoDB" id="3555132at2759"/>
<protein>
    <submittedName>
        <fullName evidence="2">Uncharacterized protein</fullName>
    </submittedName>
</protein>
<evidence type="ECO:0000313" key="2">
    <source>
        <dbReference type="EMBL" id="APA06503.1"/>
    </source>
</evidence>
<dbReference type="Proteomes" id="UP000177798">
    <property type="component" value="Chromosome 2"/>
</dbReference>
<evidence type="ECO:0000256" key="1">
    <source>
        <dbReference type="SAM" id="MobiDB-lite"/>
    </source>
</evidence>
<dbReference type="EMBL" id="CP017815">
    <property type="protein sequence ID" value="APA06503.1"/>
    <property type="molecule type" value="Genomic_DNA"/>
</dbReference>
<feature type="compositionally biased region" description="Polar residues" evidence="1">
    <location>
        <begin position="28"/>
        <end position="53"/>
    </location>
</feature>
<feature type="region of interest" description="Disordered" evidence="1">
    <location>
        <begin position="1"/>
        <end position="78"/>
    </location>
</feature>
<sequence>MPSKVPQKRSASPSPKARQYKRPRINLVNHTSATSNFTDDALNNTEASENSPLLNVPMEISRKRSASPSTRARKEKRPRFRLTPSTATTGIFADDASTKTETSNTKIKLKLKITVNENPEASKMPSKIHQKHPISPPAEAPQTKSLRAKYTPHKSTTSGFIAHVSSNSKKTIETDPAPTANQIFAIRPCVPKSAAPDEASQSEDAKKQVHFIQIRQNNTEKPLNKSKPRTNKTRRSNQFVAINPTLPKPVTWEPLRSIEDVGDNAVGTRVPLKDPDDELNKLVPLTEWLVPPDKALPIPLARDPLKIFGAAEKKFIALWMRANKTVGTRGKHLAYQNLLYSLGCKDPSFDKETLLKFDHRVERFISRIKKSLKECGAIAFRNEDKVETYPVFADWTVVWLEEDWDGVYDTRGYYTDNYLEKYSVDLEGQGDDRDFVVELAVDEPFQEEIETFVVEVPEDFQIPNVTDADPGNFKNPEHYCNPYGMAD</sequence>
<dbReference type="VEuPathDB" id="FungiDB:sscle_02g012730"/>
<reference evidence="3" key="1">
    <citation type="journal article" date="2017" name="Genome Biol. Evol.">
        <title>The complete genome sequence of the phytopathogenic fungus Sclerotinia sclerotiorum reveals insights into the genome architecture of broad host range pathogens.</title>
        <authorList>
            <person name="Derbyshire M."/>
            <person name="Denton-Giles M."/>
            <person name="Hegedus D."/>
            <person name="Seifbarghy S."/>
            <person name="Rollins J."/>
            <person name="van Kan J."/>
            <person name="Seidl M.F."/>
            <person name="Faino L."/>
            <person name="Mbengue M."/>
            <person name="Navaud O."/>
            <person name="Raffaele S."/>
            <person name="Hammond-Kosack K."/>
            <person name="Heard S."/>
            <person name="Oliver R."/>
        </authorList>
    </citation>
    <scope>NUCLEOTIDE SEQUENCE [LARGE SCALE GENOMIC DNA]</scope>
    <source>
        <strain evidence="3">ATCC 18683 / 1980 / Ss-1</strain>
    </source>
</reference>
<accession>A0A1D9PW29</accession>
<evidence type="ECO:0000313" key="3">
    <source>
        <dbReference type="Proteomes" id="UP000177798"/>
    </source>
</evidence>